<keyword evidence="3" id="KW-0863">Zinc-finger</keyword>
<sequence>MYFADGLNTRNIDIIRWWKCNTAKFPLLSLAAKKFLAEPATQTTSERLFSLSGNIITATRAKLLSQNVEQLSFLYYHLE</sequence>
<keyword evidence="2" id="KW-0479">Metal-binding</keyword>
<dbReference type="InterPro" id="IPR052035">
    <property type="entry name" value="ZnF_BED_domain_contain"/>
</dbReference>
<keyword evidence="8" id="KW-1185">Reference proteome</keyword>
<dbReference type="InterPro" id="IPR012337">
    <property type="entry name" value="RNaseH-like_sf"/>
</dbReference>
<evidence type="ECO:0000256" key="2">
    <source>
        <dbReference type="ARBA" id="ARBA00022723"/>
    </source>
</evidence>
<evidence type="ECO:0000256" key="3">
    <source>
        <dbReference type="ARBA" id="ARBA00022771"/>
    </source>
</evidence>
<comment type="caution">
    <text evidence="7">The sequence shown here is derived from an EMBL/GenBank/DDBJ whole genome shotgun (WGS) entry which is preliminary data.</text>
</comment>
<dbReference type="Proteomes" id="UP001432146">
    <property type="component" value="Unassembled WGS sequence"/>
</dbReference>
<comment type="subcellular location">
    <subcellularLocation>
        <location evidence="1">Nucleus</location>
    </subcellularLocation>
</comment>
<dbReference type="AlphaFoldDB" id="A0AAW1A2Q9"/>
<proteinExistence type="predicted"/>
<evidence type="ECO:0000256" key="5">
    <source>
        <dbReference type="ARBA" id="ARBA00023242"/>
    </source>
</evidence>
<keyword evidence="4" id="KW-0862">Zinc</keyword>
<dbReference type="GO" id="GO:0046983">
    <property type="term" value="F:protein dimerization activity"/>
    <property type="evidence" value="ECO:0007669"/>
    <property type="project" value="InterPro"/>
</dbReference>
<dbReference type="Pfam" id="PF05699">
    <property type="entry name" value="Dimer_Tnp_hAT"/>
    <property type="match status" value="1"/>
</dbReference>
<evidence type="ECO:0000256" key="1">
    <source>
        <dbReference type="ARBA" id="ARBA00004123"/>
    </source>
</evidence>
<feature type="domain" description="HAT C-terminal dimerisation" evidence="6">
    <location>
        <begin position="10"/>
        <end position="75"/>
    </location>
</feature>
<evidence type="ECO:0000256" key="4">
    <source>
        <dbReference type="ARBA" id="ARBA00022833"/>
    </source>
</evidence>
<dbReference type="GO" id="GO:0008270">
    <property type="term" value="F:zinc ion binding"/>
    <property type="evidence" value="ECO:0007669"/>
    <property type="project" value="UniProtKB-KW"/>
</dbReference>
<dbReference type="PANTHER" id="PTHR46481">
    <property type="entry name" value="ZINC FINGER BED DOMAIN-CONTAINING PROTEIN 4"/>
    <property type="match status" value="1"/>
</dbReference>
<gene>
    <name evidence="7" type="ORF">QLX08_004351</name>
</gene>
<reference evidence="7 8" key="1">
    <citation type="submission" date="2024-05" db="EMBL/GenBank/DDBJ databases">
        <title>The nuclear and mitochondrial genome assemblies of Tetragonisca angustula (Apidae: Meliponini), a tiny yet remarkable pollinator in the Neotropics.</title>
        <authorList>
            <person name="Ferrari R."/>
            <person name="Ricardo P.C."/>
            <person name="Dias F.C."/>
            <person name="Araujo N.S."/>
            <person name="Soares D.O."/>
            <person name="Zhou Q.-S."/>
            <person name="Zhu C.-D."/>
            <person name="Coutinho L."/>
            <person name="Airas M.C."/>
            <person name="Batista T.M."/>
        </authorList>
    </citation>
    <scope>NUCLEOTIDE SEQUENCE [LARGE SCALE GENOMIC DNA]</scope>
    <source>
        <strain evidence="7">ASF017062</strain>
        <tissue evidence="7">Abdomen</tissue>
    </source>
</reference>
<dbReference type="SUPFAM" id="SSF53098">
    <property type="entry name" value="Ribonuclease H-like"/>
    <property type="match status" value="1"/>
</dbReference>
<dbReference type="EMBL" id="JAWNGG020000065">
    <property type="protein sequence ID" value="KAK9304189.1"/>
    <property type="molecule type" value="Genomic_DNA"/>
</dbReference>
<evidence type="ECO:0000313" key="8">
    <source>
        <dbReference type="Proteomes" id="UP001432146"/>
    </source>
</evidence>
<accession>A0AAW1A2Q9</accession>
<name>A0AAW1A2Q9_9HYME</name>
<evidence type="ECO:0000259" key="6">
    <source>
        <dbReference type="Pfam" id="PF05699"/>
    </source>
</evidence>
<dbReference type="GO" id="GO:0005634">
    <property type="term" value="C:nucleus"/>
    <property type="evidence" value="ECO:0007669"/>
    <property type="project" value="UniProtKB-SubCell"/>
</dbReference>
<evidence type="ECO:0000313" key="7">
    <source>
        <dbReference type="EMBL" id="KAK9304189.1"/>
    </source>
</evidence>
<protein>
    <recommendedName>
        <fullName evidence="6">HAT C-terminal dimerisation domain-containing protein</fullName>
    </recommendedName>
</protein>
<organism evidence="7 8">
    <name type="scientific">Tetragonisca angustula</name>
    <dbReference type="NCBI Taxonomy" id="166442"/>
    <lineage>
        <taxon>Eukaryota</taxon>
        <taxon>Metazoa</taxon>
        <taxon>Ecdysozoa</taxon>
        <taxon>Arthropoda</taxon>
        <taxon>Hexapoda</taxon>
        <taxon>Insecta</taxon>
        <taxon>Pterygota</taxon>
        <taxon>Neoptera</taxon>
        <taxon>Endopterygota</taxon>
        <taxon>Hymenoptera</taxon>
        <taxon>Apocrita</taxon>
        <taxon>Aculeata</taxon>
        <taxon>Apoidea</taxon>
        <taxon>Anthophila</taxon>
        <taxon>Apidae</taxon>
        <taxon>Tetragonisca</taxon>
    </lineage>
</organism>
<keyword evidence="5" id="KW-0539">Nucleus</keyword>
<dbReference type="InterPro" id="IPR008906">
    <property type="entry name" value="HATC_C_dom"/>
</dbReference>
<dbReference type="PANTHER" id="PTHR46481:SF10">
    <property type="entry name" value="ZINC FINGER BED DOMAIN-CONTAINING PROTEIN 39"/>
    <property type="match status" value="1"/>
</dbReference>